<dbReference type="InterPro" id="IPR050272">
    <property type="entry name" value="Isochorismatase-like_hydrls"/>
</dbReference>
<dbReference type="Proteomes" id="UP001628091">
    <property type="component" value="Unassembled WGS sequence"/>
</dbReference>
<dbReference type="RefSeq" id="WP_407866750.1">
    <property type="nucleotide sequence ID" value="NZ_BAAFZP010000002.1"/>
</dbReference>
<dbReference type="PROSITE" id="PS50075">
    <property type="entry name" value="CARRIER"/>
    <property type="match status" value="1"/>
</dbReference>
<comment type="caution">
    <text evidence="6">The sequence shown here is derived from an EMBL/GenBank/DDBJ whole genome shotgun (WGS) entry which is preliminary data.</text>
</comment>
<evidence type="ECO:0000313" key="6">
    <source>
        <dbReference type="EMBL" id="GAB1584330.1"/>
    </source>
</evidence>
<dbReference type="InterPro" id="IPR016291">
    <property type="entry name" value="Isochorismatase"/>
</dbReference>
<dbReference type="InterPro" id="IPR000868">
    <property type="entry name" value="Isochorismatase-like_dom"/>
</dbReference>
<protein>
    <recommendedName>
        <fullName evidence="2">isochorismatase</fullName>
        <ecNumber evidence="2">3.3.2.1</ecNumber>
    </recommendedName>
</protein>
<keyword evidence="3" id="KW-0378">Hydrolase</keyword>
<evidence type="ECO:0000256" key="1">
    <source>
        <dbReference type="ARBA" id="ARBA00004924"/>
    </source>
</evidence>
<dbReference type="PIRSF" id="PIRSF001111">
    <property type="entry name" value="Isochorismatase"/>
    <property type="match status" value="1"/>
</dbReference>
<dbReference type="Gene3D" id="3.40.50.850">
    <property type="entry name" value="Isochorismatase-like"/>
    <property type="match status" value="1"/>
</dbReference>
<dbReference type="PANTHER" id="PTHR43540">
    <property type="entry name" value="PEROXYUREIDOACRYLATE/UREIDOACRYLATE AMIDOHYDROLASE-RELATED"/>
    <property type="match status" value="1"/>
</dbReference>
<dbReference type="SUPFAM" id="SSF47336">
    <property type="entry name" value="ACP-like"/>
    <property type="match status" value="1"/>
</dbReference>
<reference evidence="6 7" key="1">
    <citation type="submission" date="2024-10" db="EMBL/GenBank/DDBJ databases">
        <title>Isolation, draft genome sequencing and identification of Phyllobacterium sp. NSA23, isolated from leaf soil.</title>
        <authorList>
            <person name="Akita H."/>
        </authorList>
    </citation>
    <scope>NUCLEOTIDE SEQUENCE [LARGE SCALE GENOMIC DNA]</scope>
    <source>
        <strain evidence="6 7">NSA23</strain>
    </source>
</reference>
<dbReference type="EC" id="3.3.2.1" evidence="2"/>
<dbReference type="PRINTS" id="PR01398">
    <property type="entry name" value="ISCHRISMTASE"/>
</dbReference>
<evidence type="ECO:0000259" key="5">
    <source>
        <dbReference type="PROSITE" id="PS50075"/>
    </source>
</evidence>
<evidence type="ECO:0000256" key="4">
    <source>
        <dbReference type="ARBA" id="ARBA00048590"/>
    </source>
</evidence>
<dbReference type="CDD" id="cd01013">
    <property type="entry name" value="isochorismatase"/>
    <property type="match status" value="1"/>
</dbReference>
<comment type="pathway">
    <text evidence="1">Siderophore biosynthesis.</text>
</comment>
<evidence type="ECO:0000256" key="2">
    <source>
        <dbReference type="ARBA" id="ARBA00012100"/>
    </source>
</evidence>
<dbReference type="PANTHER" id="PTHR43540:SF3">
    <property type="entry name" value="ENTEROBACTIN SYNTHASE COMPONENT B"/>
    <property type="match status" value="1"/>
</dbReference>
<feature type="domain" description="Carrier" evidence="5">
    <location>
        <begin position="211"/>
        <end position="286"/>
    </location>
</feature>
<evidence type="ECO:0000256" key="3">
    <source>
        <dbReference type="ARBA" id="ARBA00022801"/>
    </source>
</evidence>
<gene>
    <name evidence="6" type="primary">basF</name>
    <name evidence="6" type="ORF">PPNSA23_42730</name>
</gene>
<dbReference type="Pfam" id="PF00857">
    <property type="entry name" value="Isochorismatase"/>
    <property type="match status" value="1"/>
</dbReference>
<dbReference type="InterPro" id="IPR036380">
    <property type="entry name" value="Isochorismatase-like_sf"/>
</dbReference>
<accession>A0ABQ0H5Y1</accession>
<dbReference type="SUPFAM" id="SSF52499">
    <property type="entry name" value="Isochorismatase-like hydrolases"/>
    <property type="match status" value="1"/>
</dbReference>
<dbReference type="Gene3D" id="1.10.1200.10">
    <property type="entry name" value="ACP-like"/>
    <property type="match status" value="1"/>
</dbReference>
<organism evidence="6 7">
    <name type="scientific">Phyllobacterium phragmitis</name>
    <dbReference type="NCBI Taxonomy" id="2670329"/>
    <lineage>
        <taxon>Bacteria</taxon>
        <taxon>Pseudomonadati</taxon>
        <taxon>Pseudomonadota</taxon>
        <taxon>Alphaproteobacteria</taxon>
        <taxon>Hyphomicrobiales</taxon>
        <taxon>Phyllobacteriaceae</taxon>
        <taxon>Phyllobacterium</taxon>
    </lineage>
</organism>
<proteinExistence type="predicted"/>
<dbReference type="InterPro" id="IPR036736">
    <property type="entry name" value="ACP-like_sf"/>
</dbReference>
<sequence length="292" mass="32691">MAIPTIADYLMPRPETFPANRTAWQPDPKRAVLLIHDMQRYFLRYYDADGQLVRRLVDNLVRLRAWAGENGVPVVYTAQPHDQPAADRALLNDMWGPGLTAADPALQEVVAELAPAAGDIVLTKWRYSAFKRSDLLQRMTGWGRDQLVIGGVYAHIGCMVTAVEAFMSDIQPFLVGDAVADFSEGEHRMALQYVATRCGCVVDTVRLTAGPGEAITREWLQRRVLQLIEDEAELDPDENLIFYGLDSLQVMKLAGELKKRGVTVGFDDLARDPTLNGWWALIEEKMHGKPSR</sequence>
<comment type="catalytic activity">
    <reaction evidence="4">
        <text>isochorismate + H2O = (2S,3S)-2,3-dihydroxy-2,3-dihydrobenzoate + pyruvate</text>
        <dbReference type="Rhea" id="RHEA:11112"/>
        <dbReference type="ChEBI" id="CHEBI:15361"/>
        <dbReference type="ChEBI" id="CHEBI:15377"/>
        <dbReference type="ChEBI" id="CHEBI:29780"/>
        <dbReference type="ChEBI" id="CHEBI:58764"/>
        <dbReference type="EC" id="3.3.2.1"/>
    </reaction>
</comment>
<evidence type="ECO:0000313" key="7">
    <source>
        <dbReference type="Proteomes" id="UP001628091"/>
    </source>
</evidence>
<dbReference type="InterPro" id="IPR009081">
    <property type="entry name" value="PP-bd_ACP"/>
</dbReference>
<dbReference type="EMBL" id="BAAFZP010000002">
    <property type="protein sequence ID" value="GAB1584330.1"/>
    <property type="molecule type" value="Genomic_DNA"/>
</dbReference>
<name>A0ABQ0H5Y1_9HYPH</name>
<dbReference type="Pfam" id="PF00550">
    <property type="entry name" value="PP-binding"/>
    <property type="match status" value="1"/>
</dbReference>
<keyword evidence="7" id="KW-1185">Reference proteome</keyword>